<evidence type="ECO:0000313" key="5">
    <source>
        <dbReference type="Proteomes" id="UP000250780"/>
    </source>
</evidence>
<keyword evidence="1" id="KW-0238">DNA-binding</keyword>
<feature type="transmembrane region" description="Helical" evidence="2">
    <location>
        <begin position="25"/>
        <end position="42"/>
    </location>
</feature>
<evidence type="ECO:0000313" key="4">
    <source>
        <dbReference type="EMBL" id="SPX12663.1"/>
    </source>
</evidence>
<dbReference type="InterPro" id="IPR000792">
    <property type="entry name" value="Tscrpt_reg_LuxR_C"/>
</dbReference>
<dbReference type="Proteomes" id="UP000250780">
    <property type="component" value="Unassembled WGS sequence"/>
</dbReference>
<evidence type="ECO:0000256" key="2">
    <source>
        <dbReference type="SAM" id="Phobius"/>
    </source>
</evidence>
<evidence type="ECO:0000256" key="1">
    <source>
        <dbReference type="ARBA" id="ARBA00023125"/>
    </source>
</evidence>
<dbReference type="InterPro" id="IPR036388">
    <property type="entry name" value="WH-like_DNA-bd_sf"/>
</dbReference>
<dbReference type="InterPro" id="IPR016032">
    <property type="entry name" value="Sig_transdc_resp-reg_C-effctor"/>
</dbReference>
<dbReference type="Gene3D" id="1.10.10.10">
    <property type="entry name" value="Winged helix-like DNA-binding domain superfamily/Winged helix DNA-binding domain"/>
    <property type="match status" value="1"/>
</dbReference>
<protein>
    <submittedName>
        <fullName evidence="4">LuxR family transcriptional regulator</fullName>
    </submittedName>
</protein>
<dbReference type="GO" id="GO:0006355">
    <property type="term" value="P:regulation of DNA-templated transcription"/>
    <property type="evidence" value="ECO:0007669"/>
    <property type="project" value="InterPro"/>
</dbReference>
<dbReference type="GO" id="GO:0003677">
    <property type="term" value="F:DNA binding"/>
    <property type="evidence" value="ECO:0007669"/>
    <property type="project" value="UniProtKB-KW"/>
</dbReference>
<keyword evidence="2" id="KW-0812">Transmembrane</keyword>
<name>A0A2X1N4V7_ECOLX</name>
<dbReference type="EMBL" id="UASD01000008">
    <property type="protein sequence ID" value="SPX12663.1"/>
    <property type="molecule type" value="Genomic_DNA"/>
</dbReference>
<sequence>MTEDMIFITTTKNTYLIKALETCPLLLFLMFALSLLMNFLFWRVRPELNYFVTIELYLYLCFRDDDLTTSLLSLRFVNQWLDKRLQNYKYNIPCVIWGNGGGLIHSGVPCIPWKLTYEKLCTSLANYITNWNSGVNYRVVRKVSFIDLQLSPREQTVFLYTREGKDLEWISHTLGISSKTVWTHRRRVMDKLGVRRLHQLMNIPRSLISVKTQL</sequence>
<dbReference type="PROSITE" id="PS50043">
    <property type="entry name" value="HTH_LUXR_2"/>
    <property type="match status" value="1"/>
</dbReference>
<accession>A0A2X1N4V7</accession>
<proteinExistence type="predicted"/>
<reference evidence="4 5" key="1">
    <citation type="submission" date="2018-06" db="EMBL/GenBank/DDBJ databases">
        <authorList>
            <consortium name="Pathogen Informatics"/>
            <person name="Doyle S."/>
        </authorList>
    </citation>
    <scope>NUCLEOTIDE SEQUENCE [LARGE SCALE GENOMIC DNA]</scope>
    <source>
        <strain evidence="4 5">NCTC9073</strain>
    </source>
</reference>
<dbReference type="CDD" id="cd06170">
    <property type="entry name" value="LuxR_C_like"/>
    <property type="match status" value="1"/>
</dbReference>
<organism evidence="4 5">
    <name type="scientific">Escherichia coli</name>
    <dbReference type="NCBI Taxonomy" id="562"/>
    <lineage>
        <taxon>Bacteria</taxon>
        <taxon>Pseudomonadati</taxon>
        <taxon>Pseudomonadota</taxon>
        <taxon>Gammaproteobacteria</taxon>
        <taxon>Enterobacterales</taxon>
        <taxon>Enterobacteriaceae</taxon>
        <taxon>Escherichia</taxon>
    </lineage>
</organism>
<gene>
    <name evidence="4" type="ORF">NCTC9073_04039</name>
</gene>
<dbReference type="SUPFAM" id="SSF46894">
    <property type="entry name" value="C-terminal effector domain of the bipartite response regulators"/>
    <property type="match status" value="1"/>
</dbReference>
<feature type="domain" description="HTH luxR-type" evidence="3">
    <location>
        <begin position="143"/>
        <end position="208"/>
    </location>
</feature>
<keyword evidence="2" id="KW-0472">Membrane</keyword>
<dbReference type="PRINTS" id="PR00038">
    <property type="entry name" value="HTHLUXR"/>
</dbReference>
<keyword evidence="2" id="KW-1133">Transmembrane helix</keyword>
<dbReference type="SMART" id="SM00421">
    <property type="entry name" value="HTH_LUXR"/>
    <property type="match status" value="1"/>
</dbReference>
<dbReference type="Pfam" id="PF00196">
    <property type="entry name" value="GerE"/>
    <property type="match status" value="1"/>
</dbReference>
<dbReference type="AlphaFoldDB" id="A0A2X1N4V7"/>
<evidence type="ECO:0000259" key="3">
    <source>
        <dbReference type="PROSITE" id="PS50043"/>
    </source>
</evidence>